<dbReference type="Pfam" id="PF20142">
    <property type="entry name" value="Scaffold"/>
    <property type="match status" value="1"/>
</dbReference>
<evidence type="ECO:0000256" key="8">
    <source>
        <dbReference type="SAM" id="SignalP"/>
    </source>
</evidence>
<evidence type="ECO:0000313" key="11">
    <source>
        <dbReference type="Proteomes" id="UP001216189"/>
    </source>
</evidence>
<evidence type="ECO:0000256" key="6">
    <source>
        <dbReference type="ARBA" id="ARBA00023316"/>
    </source>
</evidence>
<keyword evidence="6 7" id="KW-0961">Cell wall biogenesis/degradation</keyword>
<accession>A0ABT5V1Q5</accession>
<keyword evidence="11" id="KW-1185">Reference proteome</keyword>
<dbReference type="Proteomes" id="UP001216189">
    <property type="component" value="Unassembled WGS sequence"/>
</dbReference>
<dbReference type="InterPro" id="IPR038063">
    <property type="entry name" value="Transpep_catalytic_dom"/>
</dbReference>
<dbReference type="Pfam" id="PF03734">
    <property type="entry name" value="YkuD"/>
    <property type="match status" value="1"/>
</dbReference>
<dbReference type="Pfam" id="PF01471">
    <property type="entry name" value="PG_binding_1"/>
    <property type="match status" value="1"/>
</dbReference>
<proteinExistence type="inferred from homology"/>
<organism evidence="10 11">
    <name type="scientific">Vibrio chanodichtyis</name>
    <dbReference type="NCBI Taxonomy" id="3027932"/>
    <lineage>
        <taxon>Bacteria</taxon>
        <taxon>Pseudomonadati</taxon>
        <taxon>Pseudomonadota</taxon>
        <taxon>Gammaproteobacteria</taxon>
        <taxon>Vibrionales</taxon>
        <taxon>Vibrionaceae</taxon>
        <taxon>Vibrio</taxon>
    </lineage>
</organism>
<sequence>MKSRIVAIGLLLFSIPCWAMQHFVELGWVDSTSPIYQQMMNPQITEQVYRRHDDQRLWRDMASANRFEDQLEVMRRAGFSPLFSRQLALMQTYRRQGEWYEYDLLATDTLLQYLSYAEQAGTIGLRWFFDGQLANPLAAPSEAALVALHNALSTQTLADLIDQNTPQDPAYQQLLQAYQSLLALESHAIPLYQQDGLKRPGDRLTERQVLLQRLSLASLASTDQYDEIDVYDGNLVALVKQFQNMHGLTPDGIIGPQTIKWLNKSVTERLAILALNAERLRLWPTQQDSLIVVNVPGFAMQYWDSGHQVFTAKVVVGRVTRPTPVMNTKLDSLIINPMWNVPRKIMVEDILPLVKRDHEYLAKHRIEIIRGWDDPEVMDPRLIDWVNVNPETFPYRLRQLAGGQNALGAYKFNTPNSQAIYLHDTPNKHLFNNASRAFSSGCIRVENAQQFAQTLLAQQGIMLSSMPNGTQSIALKKRIPVHIIYQTAWYEGGSLHYRDDIYGFDTFAIGNG</sequence>
<dbReference type="InterPro" id="IPR005490">
    <property type="entry name" value="LD_TPept_cat_dom"/>
</dbReference>
<reference evidence="10 11" key="1">
    <citation type="submission" date="2023-02" db="EMBL/GenBank/DDBJ databases">
        <title>Vibrio intestini sp. nov., a close relative of Vibrio cholerae isolated from the intestine of Healthy Culter dabryi.</title>
        <authorList>
            <person name="Wu N."/>
        </authorList>
    </citation>
    <scope>NUCLEOTIDE SEQUENCE [LARGE SCALE GENOMIC DNA]</scope>
    <source>
        <strain evidence="10 11">DSL-7</strain>
    </source>
</reference>
<evidence type="ECO:0000256" key="1">
    <source>
        <dbReference type="ARBA" id="ARBA00004752"/>
    </source>
</evidence>
<evidence type="ECO:0000256" key="3">
    <source>
        <dbReference type="ARBA" id="ARBA00022679"/>
    </source>
</evidence>
<dbReference type="SUPFAM" id="SSF47090">
    <property type="entry name" value="PGBD-like"/>
    <property type="match status" value="1"/>
</dbReference>
<feature type="domain" description="L,D-TPase catalytic" evidence="9">
    <location>
        <begin position="289"/>
        <end position="466"/>
    </location>
</feature>
<keyword evidence="3" id="KW-0808">Transferase</keyword>
<dbReference type="InterPro" id="IPR036366">
    <property type="entry name" value="PGBDSf"/>
</dbReference>
<dbReference type="InterPro" id="IPR052905">
    <property type="entry name" value="LD-transpeptidase_YkuD-like"/>
</dbReference>
<dbReference type="RefSeq" id="WP_274721960.1">
    <property type="nucleotide sequence ID" value="NZ_JARBFT010000003.1"/>
</dbReference>
<gene>
    <name evidence="10" type="ORF">PUN32_04415</name>
</gene>
<name>A0ABT5V1Q5_9VIBR</name>
<dbReference type="InterPro" id="IPR036365">
    <property type="entry name" value="PGBD-like_sf"/>
</dbReference>
<comment type="caution">
    <text evidence="10">The sequence shown here is derived from an EMBL/GenBank/DDBJ whole genome shotgun (WGS) entry which is preliminary data.</text>
</comment>
<feature type="chain" id="PRO_5045135302" evidence="8">
    <location>
        <begin position="20"/>
        <end position="512"/>
    </location>
</feature>
<evidence type="ECO:0000313" key="10">
    <source>
        <dbReference type="EMBL" id="MDE1514260.1"/>
    </source>
</evidence>
<dbReference type="Gene3D" id="2.40.440.10">
    <property type="entry name" value="L,D-transpeptidase catalytic domain-like"/>
    <property type="match status" value="1"/>
</dbReference>
<keyword evidence="8" id="KW-0732">Signal</keyword>
<dbReference type="CDD" id="cd16913">
    <property type="entry name" value="YkuD_like"/>
    <property type="match status" value="1"/>
</dbReference>
<dbReference type="EMBL" id="JARBFT010000003">
    <property type="protein sequence ID" value="MDE1514260.1"/>
    <property type="molecule type" value="Genomic_DNA"/>
</dbReference>
<feature type="active site" description="Proton donor/acceptor" evidence="7">
    <location>
        <position position="423"/>
    </location>
</feature>
<dbReference type="PROSITE" id="PS52029">
    <property type="entry name" value="LD_TPASE"/>
    <property type="match status" value="1"/>
</dbReference>
<evidence type="ECO:0000256" key="2">
    <source>
        <dbReference type="ARBA" id="ARBA00005992"/>
    </source>
</evidence>
<evidence type="ECO:0000256" key="7">
    <source>
        <dbReference type="PROSITE-ProRule" id="PRU01373"/>
    </source>
</evidence>
<feature type="signal peptide" evidence="8">
    <location>
        <begin position="1"/>
        <end position="19"/>
    </location>
</feature>
<evidence type="ECO:0000256" key="5">
    <source>
        <dbReference type="ARBA" id="ARBA00022984"/>
    </source>
</evidence>
<dbReference type="InterPro" id="IPR002477">
    <property type="entry name" value="Peptidoglycan-bd-like"/>
</dbReference>
<protein>
    <submittedName>
        <fullName evidence="10">L,D-transpeptidase family protein</fullName>
    </submittedName>
</protein>
<feature type="active site" description="Nucleophile" evidence="7">
    <location>
        <position position="442"/>
    </location>
</feature>
<keyword evidence="5 7" id="KW-0573">Peptidoglycan synthesis</keyword>
<dbReference type="PANTHER" id="PTHR41533">
    <property type="entry name" value="L,D-TRANSPEPTIDASE HI_1667-RELATED"/>
    <property type="match status" value="1"/>
</dbReference>
<dbReference type="SUPFAM" id="SSF141523">
    <property type="entry name" value="L,D-transpeptidase catalytic domain-like"/>
    <property type="match status" value="1"/>
</dbReference>
<comment type="pathway">
    <text evidence="1 7">Cell wall biogenesis; peptidoglycan biosynthesis.</text>
</comment>
<dbReference type="PANTHER" id="PTHR41533:SF1">
    <property type="entry name" value="L,D-TRANSPEPTIDASE YCBB-RELATED"/>
    <property type="match status" value="1"/>
</dbReference>
<comment type="similarity">
    <text evidence="2">Belongs to the YkuD family.</text>
</comment>
<evidence type="ECO:0000259" key="9">
    <source>
        <dbReference type="PROSITE" id="PS52029"/>
    </source>
</evidence>
<keyword evidence="4 7" id="KW-0133">Cell shape</keyword>
<dbReference type="Gene3D" id="1.10.101.10">
    <property type="entry name" value="PGBD-like superfamily/PGBD"/>
    <property type="match status" value="1"/>
</dbReference>
<evidence type="ECO:0000256" key="4">
    <source>
        <dbReference type="ARBA" id="ARBA00022960"/>
    </source>
</evidence>
<dbReference type="InterPro" id="IPR045380">
    <property type="entry name" value="LD_TPept_scaffold_dom"/>
</dbReference>